<dbReference type="Gene3D" id="2.60.120.260">
    <property type="entry name" value="Galactose-binding domain-like"/>
    <property type="match status" value="1"/>
</dbReference>
<comment type="caution">
    <text evidence="2">The sequence shown here is derived from an EMBL/GenBank/DDBJ whole genome shotgun (WGS) entry which is preliminary data.</text>
</comment>
<dbReference type="Proteomes" id="UP001209755">
    <property type="component" value="Unassembled WGS sequence"/>
</dbReference>
<proteinExistence type="predicted"/>
<sequence length="251" mass="27166">MANAAIVYSNLADGAAVSAPTQVILAPAANVQDQHVGKKWRSRTALSYLTFDFGATTSIDTIAAIGLTASTVRLRISTSDSTGAAGDLYDSMSASVDQNFAQAVWALQTAVSGRYLRIDLAHSSLDYVEVGRVVAGVRTAFGKNFGFGWSLTYIDRSVITETRGGQTQITPENTYRAIDLTFSFLTDAEQRGFVDTVSRSNALKTDVLLLLDPDSSDLPRDTVWGLMTESTSIMQPDFGIFSKQLKIKERL</sequence>
<dbReference type="RefSeq" id="WP_264603326.1">
    <property type="nucleotide sequence ID" value="NZ_JAOQNS010000014.1"/>
</dbReference>
<keyword evidence="3" id="KW-1185">Reference proteome</keyword>
<evidence type="ECO:0000313" key="3">
    <source>
        <dbReference type="Proteomes" id="UP001209755"/>
    </source>
</evidence>
<dbReference type="EMBL" id="JAOQNS010000014">
    <property type="protein sequence ID" value="MCW2309749.1"/>
    <property type="molecule type" value="Genomic_DNA"/>
</dbReference>
<evidence type="ECO:0000259" key="1">
    <source>
        <dbReference type="PROSITE" id="PS50022"/>
    </source>
</evidence>
<dbReference type="SUPFAM" id="SSF49785">
    <property type="entry name" value="Galactose-binding domain-like"/>
    <property type="match status" value="1"/>
</dbReference>
<name>A0ABT3HHC8_9HYPH</name>
<gene>
    <name evidence="2" type="ORF">M2319_004108</name>
</gene>
<feature type="domain" description="F5/8 type C" evidence="1">
    <location>
        <begin position="1"/>
        <end position="137"/>
    </location>
</feature>
<dbReference type="InterPro" id="IPR000421">
    <property type="entry name" value="FA58C"/>
</dbReference>
<organism evidence="2 3">
    <name type="scientific">Rhodobium gokarnense</name>
    <dbReference type="NCBI Taxonomy" id="364296"/>
    <lineage>
        <taxon>Bacteria</taxon>
        <taxon>Pseudomonadati</taxon>
        <taxon>Pseudomonadota</taxon>
        <taxon>Alphaproteobacteria</taxon>
        <taxon>Hyphomicrobiales</taxon>
        <taxon>Rhodobiaceae</taxon>
        <taxon>Rhodobium</taxon>
    </lineage>
</organism>
<dbReference type="InterPro" id="IPR008979">
    <property type="entry name" value="Galactose-bd-like_sf"/>
</dbReference>
<reference evidence="3" key="1">
    <citation type="submission" date="2023-07" db="EMBL/GenBank/DDBJ databases">
        <title>Genome sequencing of Purple Non-Sulfur Bacteria from various extreme environments.</title>
        <authorList>
            <person name="Mayer M."/>
        </authorList>
    </citation>
    <scope>NUCLEOTIDE SEQUENCE [LARGE SCALE GENOMIC DNA]</scope>
    <source>
        <strain evidence="3">DSM 17935</strain>
    </source>
</reference>
<protein>
    <recommendedName>
        <fullName evidence="1">F5/8 type C domain-containing protein</fullName>
    </recommendedName>
</protein>
<dbReference type="PROSITE" id="PS50022">
    <property type="entry name" value="FA58C_3"/>
    <property type="match status" value="1"/>
</dbReference>
<evidence type="ECO:0000313" key="2">
    <source>
        <dbReference type="EMBL" id="MCW2309749.1"/>
    </source>
</evidence>
<accession>A0ABT3HHC8</accession>